<name>A0A4S4BIF7_9BACL</name>
<dbReference type="RefSeq" id="WP_136372656.1">
    <property type="nucleotide sequence ID" value="NZ_SSOB01000041.1"/>
</dbReference>
<dbReference type="Proteomes" id="UP000310636">
    <property type="component" value="Unassembled WGS sequence"/>
</dbReference>
<reference evidence="1 2" key="1">
    <citation type="submission" date="2019-04" db="EMBL/GenBank/DDBJ databases">
        <title>Cohnella sp. nov. isolated from preserved vegetables.</title>
        <authorList>
            <person name="Lin S.-Y."/>
            <person name="Hung M.-H."/>
            <person name="Young C.-C."/>
        </authorList>
    </citation>
    <scope>NUCLEOTIDE SEQUENCE [LARGE SCALE GENOMIC DNA]</scope>
    <source>
        <strain evidence="1 2">CC-MHH1044</strain>
    </source>
</reference>
<proteinExistence type="predicted"/>
<comment type="caution">
    <text evidence="1">The sequence shown here is derived from an EMBL/GenBank/DDBJ whole genome shotgun (WGS) entry which is preliminary data.</text>
</comment>
<sequence>MGELEEQIRLFYKAILNTEDLPFPYNNFPHGCCQDASWILHRYLFEKGYTSIDLVGGEYHGDNGEFMSHVWLELDGTIIDITYSQFIDEVSDVVITENRNLHQKFIENYRYRKPYWETYTDGHTSDLLDHFYNNVIENVNVTRQNYEP</sequence>
<keyword evidence="2" id="KW-1185">Reference proteome</keyword>
<accession>A0A4S4BIF7</accession>
<dbReference type="AlphaFoldDB" id="A0A4S4BIF7"/>
<evidence type="ECO:0000313" key="2">
    <source>
        <dbReference type="Proteomes" id="UP000310636"/>
    </source>
</evidence>
<evidence type="ECO:0000313" key="1">
    <source>
        <dbReference type="EMBL" id="THF74401.1"/>
    </source>
</evidence>
<dbReference type="EMBL" id="SSOB01000041">
    <property type="protein sequence ID" value="THF74401.1"/>
    <property type="molecule type" value="Genomic_DNA"/>
</dbReference>
<gene>
    <name evidence="1" type="ORF">E6C55_25505</name>
</gene>
<protein>
    <submittedName>
        <fullName evidence="1">Uncharacterized protein</fullName>
    </submittedName>
</protein>
<dbReference type="OrthoDB" id="573272at2"/>
<organism evidence="1 2">
    <name type="scientific">Cohnella fermenti</name>
    <dbReference type="NCBI Taxonomy" id="2565925"/>
    <lineage>
        <taxon>Bacteria</taxon>
        <taxon>Bacillati</taxon>
        <taxon>Bacillota</taxon>
        <taxon>Bacilli</taxon>
        <taxon>Bacillales</taxon>
        <taxon>Paenibacillaceae</taxon>
        <taxon>Cohnella</taxon>
    </lineage>
</organism>